<dbReference type="FunFam" id="1.25.10.10:FF:000043">
    <property type="entry name" value="Unc-45 myosin chaperone B"/>
    <property type="match status" value="1"/>
</dbReference>
<dbReference type="Proteomes" id="UP001516400">
    <property type="component" value="Unassembled WGS sequence"/>
</dbReference>
<name>A0ABD2MWB6_9CUCU</name>
<dbReference type="InterPro" id="IPR019734">
    <property type="entry name" value="TPR_rpt"/>
</dbReference>
<dbReference type="InterPro" id="IPR024660">
    <property type="entry name" value="UCS_central_dom"/>
</dbReference>
<evidence type="ECO:0000256" key="2">
    <source>
        <dbReference type="ARBA" id="ARBA00022473"/>
    </source>
</evidence>
<dbReference type="AlphaFoldDB" id="A0ABD2MWB6"/>
<comment type="subcellular location">
    <subcellularLocation>
        <location evidence="1">Cytoplasm</location>
        <location evidence="1">Perinuclear region</location>
    </subcellularLocation>
</comment>
<protein>
    <recommendedName>
        <fullName evidence="8">UNC-45/Cro1/She4 central domain-containing protein</fullName>
    </recommendedName>
</protein>
<dbReference type="InterPro" id="IPR011989">
    <property type="entry name" value="ARM-like"/>
</dbReference>
<evidence type="ECO:0000313" key="10">
    <source>
        <dbReference type="Proteomes" id="UP001516400"/>
    </source>
</evidence>
<evidence type="ECO:0000256" key="3">
    <source>
        <dbReference type="ARBA" id="ARBA00022490"/>
    </source>
</evidence>
<evidence type="ECO:0000256" key="1">
    <source>
        <dbReference type="ARBA" id="ARBA00004556"/>
    </source>
</evidence>
<dbReference type="GO" id="GO:0007517">
    <property type="term" value="P:muscle organ development"/>
    <property type="evidence" value="ECO:0007669"/>
    <property type="project" value="UniProtKB-KW"/>
</dbReference>
<dbReference type="SMART" id="SM00028">
    <property type="entry name" value="TPR"/>
    <property type="match status" value="4"/>
</dbReference>
<dbReference type="Gene3D" id="1.25.40.10">
    <property type="entry name" value="Tetratricopeptide repeat domain"/>
    <property type="match status" value="1"/>
</dbReference>
<keyword evidence="6" id="KW-0143">Chaperone</keyword>
<keyword evidence="3" id="KW-0963">Cytoplasm</keyword>
<gene>
    <name evidence="9" type="ORF">HHI36_021305</name>
</gene>
<dbReference type="SUPFAM" id="SSF48452">
    <property type="entry name" value="TPR-like"/>
    <property type="match status" value="1"/>
</dbReference>
<dbReference type="GO" id="GO:0030154">
    <property type="term" value="P:cell differentiation"/>
    <property type="evidence" value="ECO:0007669"/>
    <property type="project" value="UniProtKB-KW"/>
</dbReference>
<keyword evidence="10" id="KW-1185">Reference proteome</keyword>
<evidence type="ECO:0000256" key="6">
    <source>
        <dbReference type="ARBA" id="ARBA00023186"/>
    </source>
</evidence>
<feature type="domain" description="UNC-45/Cro1/She4 central" evidence="8">
    <location>
        <begin position="305"/>
        <end position="491"/>
    </location>
</feature>
<dbReference type="SUPFAM" id="SSF48371">
    <property type="entry name" value="ARM repeat"/>
    <property type="match status" value="2"/>
</dbReference>
<keyword evidence="7" id="KW-0802">TPR repeat</keyword>
<comment type="caution">
    <text evidence="9">The sequence shown here is derived from an EMBL/GenBank/DDBJ whole genome shotgun (WGS) entry which is preliminary data.</text>
</comment>
<organism evidence="9 10">
    <name type="scientific">Cryptolaemus montrouzieri</name>
    <dbReference type="NCBI Taxonomy" id="559131"/>
    <lineage>
        <taxon>Eukaryota</taxon>
        <taxon>Metazoa</taxon>
        <taxon>Ecdysozoa</taxon>
        <taxon>Arthropoda</taxon>
        <taxon>Hexapoda</taxon>
        <taxon>Insecta</taxon>
        <taxon>Pterygota</taxon>
        <taxon>Neoptera</taxon>
        <taxon>Endopterygota</taxon>
        <taxon>Coleoptera</taxon>
        <taxon>Polyphaga</taxon>
        <taxon>Cucujiformia</taxon>
        <taxon>Coccinelloidea</taxon>
        <taxon>Coccinellidae</taxon>
        <taxon>Scymninae</taxon>
        <taxon>Scymnini</taxon>
        <taxon>Cryptolaemus</taxon>
    </lineage>
</organism>
<keyword evidence="2" id="KW-0217">Developmental protein</keyword>
<dbReference type="Pfam" id="PF11701">
    <property type="entry name" value="UNC45-central"/>
    <property type="match status" value="1"/>
</dbReference>
<dbReference type="EMBL" id="JABFTP020000042">
    <property type="protein sequence ID" value="KAL3270780.1"/>
    <property type="molecule type" value="Genomic_DNA"/>
</dbReference>
<keyword evidence="4" id="KW-0517">Myogenesis</keyword>
<dbReference type="InterPro" id="IPR011990">
    <property type="entry name" value="TPR-like_helical_dom_sf"/>
</dbReference>
<evidence type="ECO:0000313" key="9">
    <source>
        <dbReference type="EMBL" id="KAL3270780.1"/>
    </source>
</evidence>
<evidence type="ECO:0000259" key="8">
    <source>
        <dbReference type="Pfam" id="PF11701"/>
    </source>
</evidence>
<accession>A0ABD2MWB6</accession>
<evidence type="ECO:0000256" key="7">
    <source>
        <dbReference type="PROSITE-ProRule" id="PRU00339"/>
    </source>
</evidence>
<dbReference type="PANTHER" id="PTHR45994">
    <property type="entry name" value="FI21225P1"/>
    <property type="match status" value="1"/>
</dbReference>
<dbReference type="GO" id="GO:0048471">
    <property type="term" value="C:perinuclear region of cytoplasm"/>
    <property type="evidence" value="ECO:0007669"/>
    <property type="project" value="UniProtKB-SubCell"/>
</dbReference>
<dbReference type="PROSITE" id="PS50005">
    <property type="entry name" value="TPR"/>
    <property type="match status" value="2"/>
</dbReference>
<evidence type="ECO:0000256" key="5">
    <source>
        <dbReference type="ARBA" id="ARBA00022782"/>
    </source>
</evidence>
<feature type="repeat" description="TPR" evidence="7">
    <location>
        <begin position="47"/>
        <end position="80"/>
    </location>
</feature>
<dbReference type="InterPro" id="IPR016024">
    <property type="entry name" value="ARM-type_fold"/>
</dbReference>
<dbReference type="Gene3D" id="1.25.10.10">
    <property type="entry name" value="Leucine-rich Repeat Variant"/>
    <property type="match status" value="2"/>
</dbReference>
<evidence type="ECO:0000256" key="4">
    <source>
        <dbReference type="ARBA" id="ARBA00022541"/>
    </source>
</evidence>
<keyword evidence="5" id="KW-0221">Differentiation</keyword>
<dbReference type="PANTHER" id="PTHR45994:SF1">
    <property type="entry name" value="FI21225P1"/>
    <property type="match status" value="1"/>
</dbReference>
<feature type="repeat" description="TPR" evidence="7">
    <location>
        <begin position="9"/>
        <end position="42"/>
    </location>
</feature>
<sequence length="930" mass="104015">MVISEIEDSEQYKEQGNEAYKIGNWDEALSLYTKAINLVKEDGKELATYYKNRAATYLKLENYEEVVNDCDKCLKIFPSDPKALYRRCQALEQLQRYEESYRDATQIFKDDPNNKTIQPILERLYKIVHERERKNAQTSSKLESMMKLAFDFTENKDKRETAMNNLLVLARENAGSELMIKSTVVQEIRKLMKVEKNKEMIITGIRIIGELCKHSPEKTKIVLRDVGIPWFLEILDSTYEKQVNAAQYCLQTILNTFSGMKNKTDFKPDKELVKKYEKEIGLLLSCLVNNITSRIISGISRDAIIELLLKNVHYSALDWAIQLVDQGAVERLLECTSELEEYKYESAMNITSSTSTIAAVCLARIYENMYYDQAREKFMGKIEAYVKDKLLSPDLESKVRVVVTITSLLRGPLDVGNAIIGKEGVMQMILVMANTDDVLQQKVACECIIAAASKVDKAKAIIGQGVNILKKLYTSKDDGIRVRALVGLCKLGSHAGSDASQKPFAEGSNLKLAEACRRFLLHPGKDMSIRKWAAEGLSYLTLDAEVKEKLIEDRAALQAMIELAKTGDQSCLYGVITTLVNLCNAYEKQEVLPEMLELAKFAKQHIPENHELDDPDFVTKRIVILGKEGVTSALVALSKTESQNSRELISRVFNALCSEQELRGIVVSQGGVKVLLALSSDGTEKGKVHASQALARIAITMDPEVAFPGQRCLEVIRPLVSLLHPDRSGLENFEALMGLCNIAQVSEAARQKILKEGGLSKIDHYLFEDHEYLCRAATQCMTNMTMSPEVVKIYEGPNDRLKMMVSLAMDEDIDTLMAASGCLAILTGSSQKLCSKIFESKNWLDCLQVLMANPKASIQYRGLCIVMNIVESSKENAEKLISTNIMEILMALSKLPDETHPKVAKTAEEVLKAAENMGIIKRPGGNDDSS</sequence>
<reference evidence="9 10" key="1">
    <citation type="journal article" date="2021" name="BMC Biol.">
        <title>Horizontally acquired antibacterial genes associated with adaptive radiation of ladybird beetles.</title>
        <authorList>
            <person name="Li H.S."/>
            <person name="Tang X.F."/>
            <person name="Huang Y.H."/>
            <person name="Xu Z.Y."/>
            <person name="Chen M.L."/>
            <person name="Du X.Y."/>
            <person name="Qiu B.Y."/>
            <person name="Chen P.T."/>
            <person name="Zhang W."/>
            <person name="Slipinski A."/>
            <person name="Escalona H.E."/>
            <person name="Waterhouse R.M."/>
            <person name="Zwick A."/>
            <person name="Pang H."/>
        </authorList>
    </citation>
    <scope>NUCLEOTIDE SEQUENCE [LARGE SCALE GENOMIC DNA]</scope>
    <source>
        <strain evidence="9">SYSU2018</strain>
    </source>
</reference>
<proteinExistence type="predicted"/>